<dbReference type="AlphaFoldDB" id="A0A8S1YMJ7"/>
<evidence type="ECO:0000313" key="1">
    <source>
        <dbReference type="EMBL" id="CAD8214641.1"/>
    </source>
</evidence>
<evidence type="ECO:0000313" key="2">
    <source>
        <dbReference type="Proteomes" id="UP000683925"/>
    </source>
</evidence>
<proteinExistence type="predicted"/>
<sequence>MLITFIEEEKITISIIVFIQKELNYVDGKFQQQNIKSTDKDIQSDRQEIVKKQDWHTKGFQNIYFFPEICIQMKLKNAQQELLIFQTQPTQQSIDGLTARNLTLNDQVAIIKPKFIIKTQQNCIIPKKT</sequence>
<dbReference type="Proteomes" id="UP000683925">
    <property type="component" value="Unassembled WGS sequence"/>
</dbReference>
<dbReference type="EMBL" id="CAJJDP010000188">
    <property type="protein sequence ID" value="CAD8214641.1"/>
    <property type="molecule type" value="Genomic_DNA"/>
</dbReference>
<reference evidence="1" key="1">
    <citation type="submission" date="2021-01" db="EMBL/GenBank/DDBJ databases">
        <authorList>
            <consortium name="Genoscope - CEA"/>
            <person name="William W."/>
        </authorList>
    </citation>
    <scope>NUCLEOTIDE SEQUENCE</scope>
</reference>
<organism evidence="1 2">
    <name type="scientific">Paramecium octaurelia</name>
    <dbReference type="NCBI Taxonomy" id="43137"/>
    <lineage>
        <taxon>Eukaryota</taxon>
        <taxon>Sar</taxon>
        <taxon>Alveolata</taxon>
        <taxon>Ciliophora</taxon>
        <taxon>Intramacronucleata</taxon>
        <taxon>Oligohymenophorea</taxon>
        <taxon>Peniculida</taxon>
        <taxon>Parameciidae</taxon>
        <taxon>Paramecium</taxon>
    </lineage>
</organism>
<name>A0A8S1YMJ7_PAROT</name>
<gene>
    <name evidence="1" type="ORF">POCTA_138.1.T1840019</name>
</gene>
<comment type="caution">
    <text evidence="1">The sequence shown here is derived from an EMBL/GenBank/DDBJ whole genome shotgun (WGS) entry which is preliminary data.</text>
</comment>
<keyword evidence="2" id="KW-1185">Reference proteome</keyword>
<accession>A0A8S1YMJ7</accession>
<protein>
    <submittedName>
        <fullName evidence="1">Uncharacterized protein</fullName>
    </submittedName>
</protein>